<feature type="domain" description="Restriction endonuclease type II DpnII-like" evidence="1">
    <location>
        <begin position="2"/>
        <end position="108"/>
    </location>
</feature>
<comment type="caution">
    <text evidence="2">The sequence shown here is derived from an EMBL/GenBank/DDBJ whole genome shotgun (WGS) entry which is preliminary data.</text>
</comment>
<evidence type="ECO:0000313" key="3">
    <source>
        <dbReference type="Proteomes" id="UP000196317"/>
    </source>
</evidence>
<accession>A0A1Y5MIH2</accession>
<dbReference type="GO" id="GO:0003677">
    <property type="term" value="F:DNA binding"/>
    <property type="evidence" value="ECO:0007669"/>
    <property type="project" value="InterPro"/>
</dbReference>
<proteinExistence type="predicted"/>
<dbReference type="Pfam" id="PF04556">
    <property type="entry name" value="DpnII"/>
    <property type="match status" value="1"/>
</dbReference>
<dbReference type="RefSeq" id="WP_087583509.1">
    <property type="nucleotide sequence ID" value="NZ_CABPVM010000002.1"/>
</dbReference>
<organism evidence="2 3">
    <name type="scientific">Campylobacter concisus</name>
    <dbReference type="NCBI Taxonomy" id="199"/>
    <lineage>
        <taxon>Bacteria</taxon>
        <taxon>Pseudomonadati</taxon>
        <taxon>Campylobacterota</taxon>
        <taxon>Epsilonproteobacteria</taxon>
        <taxon>Campylobacterales</taxon>
        <taxon>Campylobacteraceae</taxon>
        <taxon>Campylobacter</taxon>
    </lineage>
</organism>
<reference evidence="2 3" key="1">
    <citation type="submission" date="2017-04" db="EMBL/GenBank/DDBJ databases">
        <title>Complete genome of Campylobacter concisus ATCC 33237T and draft genomes for an additional eight well characterized C. concisus strains.</title>
        <authorList>
            <person name="Cornelius A.J."/>
            <person name="Miller W.G."/>
            <person name="Lastovica A.J."/>
            <person name="On S.L."/>
            <person name="French N.P."/>
            <person name="Vandenberg O."/>
            <person name="Biggs P.J."/>
        </authorList>
    </citation>
    <scope>NUCLEOTIDE SEQUENCE [LARGE SCALE GENOMIC DNA]</scope>
    <source>
        <strain evidence="2 3">CCUG 19995</strain>
    </source>
</reference>
<dbReference type="InterPro" id="IPR007637">
    <property type="entry name" value="Restrct_endonuc_II_DpnII-like"/>
</dbReference>
<dbReference type="GO" id="GO:0009307">
    <property type="term" value="P:DNA restriction-modification system"/>
    <property type="evidence" value="ECO:0007669"/>
    <property type="project" value="InterPro"/>
</dbReference>
<dbReference type="Proteomes" id="UP000196317">
    <property type="component" value="Unassembled WGS sequence"/>
</dbReference>
<evidence type="ECO:0000313" key="2">
    <source>
        <dbReference type="EMBL" id="OUT07194.1"/>
    </source>
</evidence>
<protein>
    <recommendedName>
        <fullName evidence="1">Restriction endonuclease type II DpnII-like domain-containing protein</fullName>
    </recommendedName>
</protein>
<evidence type="ECO:0000259" key="1">
    <source>
        <dbReference type="Pfam" id="PF04556"/>
    </source>
</evidence>
<dbReference type="EMBL" id="NDYN01000007">
    <property type="protein sequence ID" value="OUT07194.1"/>
    <property type="molecule type" value="Genomic_DNA"/>
</dbReference>
<sequence>MKADISTLFREYRSCFEVLNLLIAVRESSRKVVSLSGNLLELKSYFDEPEKIYNFLLETGLDEIFKDRKIKNLCDYVFGVEVGLDTNARKNRSGTNFANLISERFRSENICFQIF</sequence>
<gene>
    <name evidence="2" type="ORF">B9N65_08055</name>
</gene>
<name>A0A1Y5MIH2_9BACT</name>
<dbReference type="GO" id="GO:0009036">
    <property type="term" value="F:type II site-specific deoxyribonuclease activity"/>
    <property type="evidence" value="ECO:0007669"/>
    <property type="project" value="InterPro"/>
</dbReference>
<dbReference type="AlphaFoldDB" id="A0A1Y5MIH2"/>